<dbReference type="GO" id="GO:0005886">
    <property type="term" value="C:plasma membrane"/>
    <property type="evidence" value="ECO:0007669"/>
    <property type="project" value="UniProtKB-SubCell"/>
</dbReference>
<reference evidence="11" key="1">
    <citation type="submission" date="2014-05" db="EMBL/GenBank/DDBJ databases">
        <title>The genome and life-stage specific transcriptomes of Globodera pallida elucidate key aspects of plant parasitism by a cyst nematode.</title>
        <authorList>
            <person name="Cotton J.A."/>
            <person name="Lilley C.J."/>
            <person name="Jones L.M."/>
            <person name="Kikuchi T."/>
            <person name="Reid A.J."/>
            <person name="Thorpe P."/>
            <person name="Tsai I.J."/>
            <person name="Beasley H."/>
            <person name="Blok V."/>
            <person name="Cock P.J.A."/>
            <person name="Van den Akker S.E."/>
            <person name="Holroyd N."/>
            <person name="Hunt M."/>
            <person name="Mantelin S."/>
            <person name="Naghra H."/>
            <person name="Pain A."/>
            <person name="Palomares-Rius J.E."/>
            <person name="Zarowiecki M."/>
            <person name="Berriman M."/>
            <person name="Jones J.T."/>
            <person name="Urwin P.E."/>
        </authorList>
    </citation>
    <scope>NUCLEOTIDE SEQUENCE [LARGE SCALE GENOMIC DNA]</scope>
    <source>
        <strain evidence="11">Lindley</strain>
    </source>
</reference>
<feature type="region of interest" description="Disordered" evidence="8">
    <location>
        <begin position="266"/>
        <end position="574"/>
    </location>
</feature>
<feature type="compositionally biased region" description="Polar residues" evidence="8">
    <location>
        <begin position="432"/>
        <end position="444"/>
    </location>
</feature>
<dbReference type="PANTHER" id="PTHR22907">
    <property type="entry name" value="GH04558P"/>
    <property type="match status" value="1"/>
</dbReference>
<keyword evidence="11" id="KW-1185">Reference proteome</keyword>
<accession>A0A183C956</accession>
<dbReference type="SMART" id="SM00241">
    <property type="entry name" value="ZP"/>
    <property type="match status" value="1"/>
</dbReference>
<feature type="transmembrane region" description="Helical" evidence="9">
    <location>
        <begin position="634"/>
        <end position="655"/>
    </location>
</feature>
<feature type="compositionally biased region" description="Low complexity" evidence="8">
    <location>
        <begin position="406"/>
        <end position="431"/>
    </location>
</feature>
<feature type="compositionally biased region" description="Low complexity" evidence="8">
    <location>
        <begin position="315"/>
        <end position="340"/>
    </location>
</feature>
<dbReference type="PROSITE" id="PS51034">
    <property type="entry name" value="ZP_2"/>
    <property type="match status" value="1"/>
</dbReference>
<feature type="domain" description="ZP" evidence="10">
    <location>
        <begin position="7"/>
        <end position="241"/>
    </location>
</feature>
<dbReference type="InterPro" id="IPR051962">
    <property type="entry name" value="Cuticlin"/>
</dbReference>
<evidence type="ECO:0000313" key="12">
    <source>
        <dbReference type="WBParaSite" id="GPLIN_000940300"/>
    </source>
</evidence>
<keyword evidence="5" id="KW-0732">Signal</keyword>
<dbReference type="InterPro" id="IPR001507">
    <property type="entry name" value="ZP_dom"/>
</dbReference>
<evidence type="ECO:0000256" key="5">
    <source>
        <dbReference type="ARBA" id="ARBA00022729"/>
    </source>
</evidence>
<evidence type="ECO:0000313" key="11">
    <source>
        <dbReference type="Proteomes" id="UP000050741"/>
    </source>
</evidence>
<keyword evidence="4 9" id="KW-0812">Transmembrane</keyword>
<evidence type="ECO:0000256" key="4">
    <source>
        <dbReference type="ARBA" id="ARBA00022692"/>
    </source>
</evidence>
<evidence type="ECO:0000256" key="8">
    <source>
        <dbReference type="SAM" id="MobiDB-lite"/>
    </source>
</evidence>
<dbReference type="WBParaSite" id="GPLIN_000940300">
    <property type="protein sequence ID" value="GPLIN_000940300"/>
    <property type="gene ID" value="GPLIN_000940300"/>
</dbReference>
<dbReference type="PANTHER" id="PTHR22907:SF23">
    <property type="entry name" value="ZP DOMAIN-CONTAINING PROTEIN"/>
    <property type="match status" value="1"/>
</dbReference>
<evidence type="ECO:0000256" key="9">
    <source>
        <dbReference type="SAM" id="Phobius"/>
    </source>
</evidence>
<dbReference type="AlphaFoldDB" id="A0A183C956"/>
<keyword evidence="3" id="KW-1003">Cell membrane</keyword>
<evidence type="ECO:0000256" key="1">
    <source>
        <dbReference type="ARBA" id="ARBA00004251"/>
    </source>
</evidence>
<dbReference type="GO" id="GO:0042302">
    <property type="term" value="F:structural constituent of cuticle"/>
    <property type="evidence" value="ECO:0007669"/>
    <property type="project" value="UniProtKB-KW"/>
</dbReference>
<dbReference type="InterPro" id="IPR056953">
    <property type="entry name" value="CUT_N"/>
</dbReference>
<dbReference type="InterPro" id="IPR057475">
    <property type="entry name" value="CUT_C"/>
</dbReference>
<evidence type="ECO:0000259" key="10">
    <source>
        <dbReference type="PROSITE" id="PS51034"/>
    </source>
</evidence>
<feature type="compositionally biased region" description="Low complexity" evidence="8">
    <location>
        <begin position="347"/>
        <end position="386"/>
    </location>
</feature>
<comment type="subcellular location">
    <subcellularLocation>
        <location evidence="1">Cell membrane</location>
        <topology evidence="1">Single-pass type I membrane protein</topology>
    </subcellularLocation>
</comment>
<feature type="compositionally biased region" description="Basic and acidic residues" evidence="8">
    <location>
        <begin position="448"/>
        <end position="463"/>
    </location>
</feature>
<sequence>MSEPEIECGPGIVRFNVKTRQGNASAVYVRGQSQNEDCTFHNTRNITIELAKCNVRRKREVNPNPGIAYQMTVVVQLHPLFVTRVDRAYNVNCFYREQRQDVSVDFGVNELVTQQVMSHAIIPNCTYSVHRDSPNGPRVKYTHVGEQLYHVWSCPSNMYAMLLYNCNAVDGKGEEYPIVDSNGCSRDEFLMPQITYTEDRTRAMAASSAFNFPDRNTMLFTCKIKLCMLKDAECTNLTPPSCNGKRAKSAANGNFNVDNAGAMVGTGIGTRGEGTPAKETETTATTAATSKAQTGGRAGRTEVSGEVDESSKFVESSTSSSTTTTTTTPKTTTTTTTANVLEEETTTRTTTTPLTPTPTSAQTTTTVTPTTPSTTTSSTTTTPATTDEQLLSSVERAASSESIEGTSAAQPKTSSSPSPSTSSSSASSSSSVGLQTETSSTGGVTIQHKGDEKQREMPEDFPRPELLLQNDHSKTEAAAEAAAKKRMERMGLKGEEAEEGSWTISASEEEEKGKQKKHIPQGEEDEFRGVTKPVQIFKKTKSEGTGDEGKPQMTGRTQRDTPAASRAGGSRRRMAEVDFDIQSPELMILDDYEPAAAAQKGSSQRSSVQEVPSFVDWEGGQRAASGRGVCFSPTALICAGFLLLVMIIVVMVALLKLTRKGSAGSAVLEHSFYSQ</sequence>
<keyword evidence="6 9" id="KW-1133">Transmembrane helix</keyword>
<proteinExistence type="predicted"/>
<evidence type="ECO:0000256" key="3">
    <source>
        <dbReference type="ARBA" id="ARBA00022475"/>
    </source>
</evidence>
<dbReference type="Pfam" id="PF25301">
    <property type="entry name" value="CUT_C"/>
    <property type="match status" value="1"/>
</dbReference>
<reference evidence="12" key="2">
    <citation type="submission" date="2016-06" db="UniProtKB">
        <authorList>
            <consortium name="WormBaseParasite"/>
        </authorList>
    </citation>
    <scope>IDENTIFICATION</scope>
</reference>
<dbReference type="Pfam" id="PF25057">
    <property type="entry name" value="CUT_N"/>
    <property type="match status" value="1"/>
</dbReference>
<feature type="compositionally biased region" description="Low complexity" evidence="8">
    <location>
        <begin position="282"/>
        <end position="295"/>
    </location>
</feature>
<evidence type="ECO:0000256" key="7">
    <source>
        <dbReference type="ARBA" id="ARBA00023136"/>
    </source>
</evidence>
<evidence type="ECO:0000256" key="6">
    <source>
        <dbReference type="ARBA" id="ARBA00022989"/>
    </source>
</evidence>
<keyword evidence="2" id="KW-0193">Cuticle</keyword>
<feature type="compositionally biased region" description="Basic and acidic residues" evidence="8">
    <location>
        <begin position="540"/>
        <end position="550"/>
    </location>
</feature>
<dbReference type="Proteomes" id="UP000050741">
    <property type="component" value="Unassembled WGS sequence"/>
</dbReference>
<organism evidence="11 12">
    <name type="scientific">Globodera pallida</name>
    <name type="common">Potato cyst nematode worm</name>
    <name type="synonym">Heterodera pallida</name>
    <dbReference type="NCBI Taxonomy" id="36090"/>
    <lineage>
        <taxon>Eukaryota</taxon>
        <taxon>Metazoa</taxon>
        <taxon>Ecdysozoa</taxon>
        <taxon>Nematoda</taxon>
        <taxon>Chromadorea</taxon>
        <taxon>Rhabditida</taxon>
        <taxon>Tylenchina</taxon>
        <taxon>Tylenchomorpha</taxon>
        <taxon>Tylenchoidea</taxon>
        <taxon>Heteroderidae</taxon>
        <taxon>Heteroderinae</taxon>
        <taxon>Globodera</taxon>
    </lineage>
</organism>
<name>A0A183C956_GLOPA</name>
<evidence type="ECO:0000256" key="2">
    <source>
        <dbReference type="ARBA" id="ARBA00022460"/>
    </source>
</evidence>
<protein>
    <submittedName>
        <fullName evidence="12">ZP domain-containing protein</fullName>
    </submittedName>
</protein>
<keyword evidence="7 9" id="KW-0472">Membrane</keyword>
<feature type="compositionally biased region" description="Basic and acidic residues" evidence="8">
    <location>
        <begin position="471"/>
        <end position="495"/>
    </location>
</feature>